<proteinExistence type="predicted"/>
<feature type="compositionally biased region" description="Polar residues" evidence="1">
    <location>
        <begin position="49"/>
        <end position="61"/>
    </location>
</feature>
<keyword evidence="2" id="KW-0472">Membrane</keyword>
<evidence type="ECO:0008006" key="5">
    <source>
        <dbReference type="Google" id="ProtNLM"/>
    </source>
</evidence>
<feature type="compositionally biased region" description="Basic and acidic residues" evidence="1">
    <location>
        <begin position="76"/>
        <end position="86"/>
    </location>
</feature>
<name>A0ABR2DAA2_9ROSI</name>
<keyword evidence="4" id="KW-1185">Reference proteome</keyword>
<accession>A0ABR2DAA2</accession>
<gene>
    <name evidence="3" type="ORF">V6N12_047235</name>
</gene>
<reference evidence="3 4" key="1">
    <citation type="journal article" date="2024" name="G3 (Bethesda)">
        <title>Genome assembly of Hibiscus sabdariffa L. provides insights into metabolisms of medicinal natural products.</title>
        <authorList>
            <person name="Kim T."/>
        </authorList>
    </citation>
    <scope>NUCLEOTIDE SEQUENCE [LARGE SCALE GENOMIC DNA]</scope>
    <source>
        <strain evidence="3">TK-2024</strain>
        <tissue evidence="3">Old leaves</tissue>
    </source>
</reference>
<protein>
    <recommendedName>
        <fullName evidence="5">WAT1-related protein</fullName>
    </recommendedName>
</protein>
<dbReference type="EMBL" id="JBBPBM010000032">
    <property type="protein sequence ID" value="KAK8533832.1"/>
    <property type="molecule type" value="Genomic_DNA"/>
</dbReference>
<feature type="region of interest" description="Disordered" evidence="1">
    <location>
        <begin position="49"/>
        <end position="86"/>
    </location>
</feature>
<comment type="caution">
    <text evidence="3">The sequence shown here is derived from an EMBL/GenBank/DDBJ whole genome shotgun (WGS) entry which is preliminary data.</text>
</comment>
<dbReference type="Proteomes" id="UP001472677">
    <property type="component" value="Unassembled WGS sequence"/>
</dbReference>
<evidence type="ECO:0000256" key="1">
    <source>
        <dbReference type="SAM" id="MobiDB-lite"/>
    </source>
</evidence>
<keyword evidence="2" id="KW-1133">Transmembrane helix</keyword>
<keyword evidence="2" id="KW-0812">Transmembrane</keyword>
<organism evidence="3 4">
    <name type="scientific">Hibiscus sabdariffa</name>
    <name type="common">roselle</name>
    <dbReference type="NCBI Taxonomy" id="183260"/>
    <lineage>
        <taxon>Eukaryota</taxon>
        <taxon>Viridiplantae</taxon>
        <taxon>Streptophyta</taxon>
        <taxon>Embryophyta</taxon>
        <taxon>Tracheophyta</taxon>
        <taxon>Spermatophyta</taxon>
        <taxon>Magnoliopsida</taxon>
        <taxon>eudicotyledons</taxon>
        <taxon>Gunneridae</taxon>
        <taxon>Pentapetalae</taxon>
        <taxon>rosids</taxon>
        <taxon>malvids</taxon>
        <taxon>Malvales</taxon>
        <taxon>Malvaceae</taxon>
        <taxon>Malvoideae</taxon>
        <taxon>Hibiscus</taxon>
    </lineage>
</organism>
<feature type="transmembrane region" description="Helical" evidence="2">
    <location>
        <begin position="20"/>
        <end position="39"/>
    </location>
</feature>
<evidence type="ECO:0000313" key="4">
    <source>
        <dbReference type="Proteomes" id="UP001472677"/>
    </source>
</evidence>
<evidence type="ECO:0000256" key="2">
    <source>
        <dbReference type="SAM" id="Phobius"/>
    </source>
</evidence>
<evidence type="ECO:0000313" key="3">
    <source>
        <dbReference type="EMBL" id="KAK8533832.1"/>
    </source>
</evidence>
<sequence>MSLIFTMLFEALLVDGEFHIGSIIGGFLVILGIYITLWGKQVETFAPTNVQESQPNTTIEANTPDHLNVPEPDVSELNRPKNLEAI</sequence>